<comment type="caution">
    <text evidence="6">The sequence shown here is derived from an EMBL/GenBank/DDBJ whole genome shotgun (WGS) entry which is preliminary data.</text>
</comment>
<dbReference type="GO" id="GO:0003690">
    <property type="term" value="F:double-stranded DNA binding"/>
    <property type="evidence" value="ECO:0007669"/>
    <property type="project" value="TreeGrafter"/>
</dbReference>
<dbReference type="NCBIfam" id="NF001463">
    <property type="entry name" value="PRK00321.1-4"/>
    <property type="match status" value="1"/>
</dbReference>
<dbReference type="RefSeq" id="WP_083559909.1">
    <property type="nucleotide sequence ID" value="NZ_AQQV01000001.1"/>
</dbReference>
<dbReference type="GO" id="GO:0043590">
    <property type="term" value="C:bacterial nucleoid"/>
    <property type="evidence" value="ECO:0007669"/>
    <property type="project" value="TreeGrafter"/>
</dbReference>
<dbReference type="AlphaFoldDB" id="A0A1Y1SHH2"/>
<dbReference type="PANTHER" id="PTHR38103">
    <property type="entry name" value="RECOMBINATION-ASSOCIATED PROTEIN RDGC"/>
    <property type="match status" value="1"/>
</dbReference>
<evidence type="ECO:0000313" key="7">
    <source>
        <dbReference type="Proteomes" id="UP000192342"/>
    </source>
</evidence>
<dbReference type="Proteomes" id="UP000192342">
    <property type="component" value="Unassembled WGS sequence"/>
</dbReference>
<proteinExistence type="inferred from homology"/>
<comment type="subcellular location">
    <subcellularLocation>
        <location evidence="1">Cytoplasm</location>
        <location evidence="1">Nucleoid</location>
    </subcellularLocation>
</comment>
<dbReference type="PANTHER" id="PTHR38103:SF1">
    <property type="entry name" value="RECOMBINATION-ASSOCIATED PROTEIN RDGC"/>
    <property type="match status" value="1"/>
</dbReference>
<dbReference type="GO" id="GO:0006310">
    <property type="term" value="P:DNA recombination"/>
    <property type="evidence" value="ECO:0007669"/>
    <property type="project" value="UniProtKB-KW"/>
</dbReference>
<evidence type="ECO:0000256" key="4">
    <source>
        <dbReference type="ARBA" id="ARBA00022490"/>
    </source>
</evidence>
<organism evidence="6 7">
    <name type="scientific">Oceanococcus atlanticus</name>
    <dbReference type="NCBI Taxonomy" id="1317117"/>
    <lineage>
        <taxon>Bacteria</taxon>
        <taxon>Pseudomonadati</taxon>
        <taxon>Pseudomonadota</taxon>
        <taxon>Gammaproteobacteria</taxon>
        <taxon>Chromatiales</taxon>
        <taxon>Oceanococcaceae</taxon>
        <taxon>Oceanococcus</taxon>
    </lineage>
</organism>
<sequence>MWFKNLCLFRLEKPWSITPAALEEQLARKPLLPCTGQAALSRGWVAPKDDDGALVEALLPHLMIAHGSEEKLLPASVINEEAKDKAREFEAQRGYKPGRKQMRDIKDEITMTLLPRAFVRRKRVRAWIDCEQGWLIVDTSTAAAAENLIEHLRATVEDLPPVKLVEPNMALAVTMTEWLAKNAAPGAFLIEDECELNGSEETKSTVRYLRHPLNTEEIRKHITSGKRVSKLGMSWGDKLSFVLNDTLQIKKLKFLDMDRDDGAEGSDVDEEQRFEIDFTLMSNELRMMLGELCAIIGAE</sequence>
<evidence type="ECO:0000256" key="3">
    <source>
        <dbReference type="ARBA" id="ARBA00022296"/>
    </source>
</evidence>
<accession>A0A1Y1SHH2</accession>
<keyword evidence="6" id="KW-0540">Nuclease</keyword>
<comment type="similarity">
    <text evidence="2">Belongs to the RdgC family.</text>
</comment>
<dbReference type="GO" id="GO:0004527">
    <property type="term" value="F:exonuclease activity"/>
    <property type="evidence" value="ECO:0007669"/>
    <property type="project" value="UniProtKB-KW"/>
</dbReference>
<name>A0A1Y1SHH2_9GAMM</name>
<protein>
    <recommendedName>
        <fullName evidence="3">Recombination-associated protein RdgC</fullName>
    </recommendedName>
</protein>
<dbReference type="OrthoDB" id="5290530at2"/>
<keyword evidence="6" id="KW-0378">Hydrolase</keyword>
<evidence type="ECO:0000256" key="2">
    <source>
        <dbReference type="ARBA" id="ARBA00008657"/>
    </source>
</evidence>
<evidence type="ECO:0000313" key="6">
    <source>
        <dbReference type="EMBL" id="ORE89097.1"/>
    </source>
</evidence>
<evidence type="ECO:0000256" key="5">
    <source>
        <dbReference type="ARBA" id="ARBA00023172"/>
    </source>
</evidence>
<keyword evidence="6" id="KW-0269">Exonuclease</keyword>
<evidence type="ECO:0000256" key="1">
    <source>
        <dbReference type="ARBA" id="ARBA00004453"/>
    </source>
</evidence>
<dbReference type="Pfam" id="PF04381">
    <property type="entry name" value="RdgC"/>
    <property type="match status" value="1"/>
</dbReference>
<dbReference type="EMBL" id="AQQV01000001">
    <property type="protein sequence ID" value="ORE89097.1"/>
    <property type="molecule type" value="Genomic_DNA"/>
</dbReference>
<dbReference type="NCBIfam" id="NF001464">
    <property type="entry name" value="PRK00321.1-5"/>
    <property type="match status" value="1"/>
</dbReference>
<keyword evidence="5" id="KW-0233">DNA recombination</keyword>
<gene>
    <name evidence="6" type="ORF">ATO7_04440</name>
</gene>
<dbReference type="STRING" id="1317117.ATO7_04440"/>
<dbReference type="GO" id="GO:0000018">
    <property type="term" value="P:regulation of DNA recombination"/>
    <property type="evidence" value="ECO:0007669"/>
    <property type="project" value="TreeGrafter"/>
</dbReference>
<keyword evidence="7" id="KW-1185">Reference proteome</keyword>
<dbReference type="InterPro" id="IPR007476">
    <property type="entry name" value="RdgC"/>
</dbReference>
<reference evidence="6 7" key="1">
    <citation type="submission" date="2013-04" db="EMBL/GenBank/DDBJ databases">
        <title>Oceanococcus atlanticus 22II-S10r2 Genome Sequencing.</title>
        <authorList>
            <person name="Lai Q."/>
            <person name="Li G."/>
            <person name="Shao Z."/>
        </authorList>
    </citation>
    <scope>NUCLEOTIDE SEQUENCE [LARGE SCALE GENOMIC DNA]</scope>
    <source>
        <strain evidence="6 7">22II-S10r2</strain>
    </source>
</reference>
<keyword evidence="4" id="KW-0963">Cytoplasm</keyword>